<evidence type="ECO:0000256" key="2">
    <source>
        <dbReference type="SAM" id="MobiDB-lite"/>
    </source>
</evidence>
<dbReference type="OMA" id="VVTRKKW"/>
<evidence type="ECO:0000259" key="3">
    <source>
        <dbReference type="Pfam" id="PF07985"/>
    </source>
</evidence>
<name>A7RV76_NEMVE</name>
<dbReference type="STRING" id="45351.A7RV76"/>
<dbReference type="AlphaFoldDB" id="A7RV76"/>
<accession>A7RV76</accession>
<feature type="domain" description="SRR1-like" evidence="3">
    <location>
        <begin position="76"/>
        <end position="243"/>
    </location>
</feature>
<dbReference type="Proteomes" id="UP000001593">
    <property type="component" value="Unassembled WGS sequence"/>
</dbReference>
<dbReference type="PANTHER" id="PTHR28626">
    <property type="entry name" value="SRR1-LIKE PROTEIN"/>
    <property type="match status" value="1"/>
</dbReference>
<feature type="compositionally biased region" description="Basic residues" evidence="2">
    <location>
        <begin position="15"/>
        <end position="26"/>
    </location>
</feature>
<dbReference type="InParanoid" id="A7RV76"/>
<feature type="region of interest" description="Disordered" evidence="2">
    <location>
        <begin position="1"/>
        <end position="39"/>
    </location>
</feature>
<dbReference type="GO" id="GO:0005634">
    <property type="term" value="C:nucleus"/>
    <property type="evidence" value="ECO:0000318"/>
    <property type="project" value="GO_Central"/>
</dbReference>
<dbReference type="Pfam" id="PF07985">
    <property type="entry name" value="SRR1"/>
    <property type="match status" value="1"/>
</dbReference>
<gene>
    <name evidence="4" type="ORF">NEMVEDRAFT_v1g202639</name>
</gene>
<protein>
    <recommendedName>
        <fullName evidence="3">SRR1-like domain-containing protein</fullName>
    </recommendedName>
</protein>
<reference evidence="4 5" key="1">
    <citation type="journal article" date="2007" name="Science">
        <title>Sea anemone genome reveals ancestral eumetazoan gene repertoire and genomic organization.</title>
        <authorList>
            <person name="Putnam N.H."/>
            <person name="Srivastava M."/>
            <person name="Hellsten U."/>
            <person name="Dirks B."/>
            <person name="Chapman J."/>
            <person name="Salamov A."/>
            <person name="Terry A."/>
            <person name="Shapiro H."/>
            <person name="Lindquist E."/>
            <person name="Kapitonov V.V."/>
            <person name="Jurka J."/>
            <person name="Genikhovich G."/>
            <person name="Grigoriev I.V."/>
            <person name="Lucas S.M."/>
            <person name="Steele R.E."/>
            <person name="Finnerty J.R."/>
            <person name="Technau U."/>
            <person name="Martindale M.Q."/>
            <person name="Rokhsar D.S."/>
        </authorList>
    </citation>
    <scope>NUCLEOTIDE SEQUENCE [LARGE SCALE GENOMIC DNA]</scope>
    <source>
        <strain evidence="5">CH2 X CH6</strain>
    </source>
</reference>
<dbReference type="PhylomeDB" id="A7RV76"/>
<organism evidence="4 5">
    <name type="scientific">Nematostella vectensis</name>
    <name type="common">Starlet sea anemone</name>
    <dbReference type="NCBI Taxonomy" id="45351"/>
    <lineage>
        <taxon>Eukaryota</taxon>
        <taxon>Metazoa</taxon>
        <taxon>Cnidaria</taxon>
        <taxon>Anthozoa</taxon>
        <taxon>Hexacorallia</taxon>
        <taxon>Actiniaria</taxon>
        <taxon>Edwardsiidae</taxon>
        <taxon>Nematostella</taxon>
    </lineage>
</organism>
<dbReference type="OrthoDB" id="551431at2759"/>
<dbReference type="KEGG" id="nve:5516518"/>
<dbReference type="GO" id="GO:0005737">
    <property type="term" value="C:cytoplasm"/>
    <property type="evidence" value="ECO:0000318"/>
    <property type="project" value="GO_Central"/>
</dbReference>
<evidence type="ECO:0000256" key="1">
    <source>
        <dbReference type="ARBA" id="ARBA00009856"/>
    </source>
</evidence>
<feature type="compositionally biased region" description="Basic and acidic residues" evidence="2">
    <location>
        <begin position="27"/>
        <end position="39"/>
    </location>
</feature>
<evidence type="ECO:0000313" key="4">
    <source>
        <dbReference type="EMBL" id="EDO44593.1"/>
    </source>
</evidence>
<dbReference type="HOGENOM" id="CLU_062516_3_0_1"/>
<dbReference type="eggNOG" id="KOG3131">
    <property type="taxonomic scope" value="Eukaryota"/>
</dbReference>
<dbReference type="InterPro" id="IPR040044">
    <property type="entry name" value="SRR1L"/>
</dbReference>
<proteinExistence type="inferred from homology"/>
<sequence>MAGKTDSDGFQVVTRKQRKKPRPQHKSRTDKISTQKRNSEEASCDASNIISRICEYRDEIRASSFYSSLKELFIGYDQGGDKEEAELNEIVCYGVGCISKCPIARYQFALLLLLKDDFQVSSDHCWVYEPLFSKDDANIVQNFDCSMIMVNEEGKRKAIGKSLFIMLHCGKPLYNNVLWANWGQDLKDVLILGNSFSSYDDRAVGKQLSKQATYIAKVLPYIKEIPVKNNFRHNDIFNNTSLHSFPHDKLMKAPEGLWADCVEPQYDDEAEIIRSR</sequence>
<dbReference type="InterPro" id="IPR012942">
    <property type="entry name" value="SRR1-like"/>
</dbReference>
<dbReference type="PANTHER" id="PTHR28626:SF3">
    <property type="entry name" value="SRR1-LIKE PROTEIN"/>
    <property type="match status" value="1"/>
</dbReference>
<keyword evidence="5" id="KW-1185">Reference proteome</keyword>
<comment type="similarity">
    <text evidence="1">Belongs to the SRR1 family.</text>
</comment>
<evidence type="ECO:0000313" key="5">
    <source>
        <dbReference type="Proteomes" id="UP000001593"/>
    </source>
</evidence>
<dbReference type="EMBL" id="DS469543">
    <property type="protein sequence ID" value="EDO44593.1"/>
    <property type="molecule type" value="Genomic_DNA"/>
</dbReference>